<proteinExistence type="predicted"/>
<sequence length="82" mass="8747">MVGIGNATWLVASSLWQRSSDQRFQWRYAILGERKRAASVCLGPAVPVVASVTTGGGWNINETQLNCGSGGSMAKQHDARAI</sequence>
<accession>A0A6G1E3Y3</accession>
<keyword evidence="2" id="KW-1185">Reference proteome</keyword>
<gene>
    <name evidence="1" type="ORF">E2562_028756</name>
</gene>
<dbReference type="EMBL" id="SPHZ02000005">
    <property type="protein sequence ID" value="KAF0919202.1"/>
    <property type="molecule type" value="Genomic_DNA"/>
</dbReference>
<name>A0A6G1E3Y3_9ORYZ</name>
<protein>
    <submittedName>
        <fullName evidence="1">Uncharacterized protein</fullName>
    </submittedName>
</protein>
<comment type="caution">
    <text evidence="1">The sequence shown here is derived from an EMBL/GenBank/DDBJ whole genome shotgun (WGS) entry which is preliminary data.</text>
</comment>
<organism evidence="1 2">
    <name type="scientific">Oryza meyeriana var. granulata</name>
    <dbReference type="NCBI Taxonomy" id="110450"/>
    <lineage>
        <taxon>Eukaryota</taxon>
        <taxon>Viridiplantae</taxon>
        <taxon>Streptophyta</taxon>
        <taxon>Embryophyta</taxon>
        <taxon>Tracheophyta</taxon>
        <taxon>Spermatophyta</taxon>
        <taxon>Magnoliopsida</taxon>
        <taxon>Liliopsida</taxon>
        <taxon>Poales</taxon>
        <taxon>Poaceae</taxon>
        <taxon>BOP clade</taxon>
        <taxon>Oryzoideae</taxon>
        <taxon>Oryzeae</taxon>
        <taxon>Oryzinae</taxon>
        <taxon>Oryza</taxon>
        <taxon>Oryza meyeriana</taxon>
    </lineage>
</organism>
<dbReference type="Proteomes" id="UP000479710">
    <property type="component" value="Unassembled WGS sequence"/>
</dbReference>
<reference evidence="1 2" key="1">
    <citation type="submission" date="2019-11" db="EMBL/GenBank/DDBJ databases">
        <title>Whole genome sequence of Oryza granulata.</title>
        <authorList>
            <person name="Li W."/>
        </authorList>
    </citation>
    <scope>NUCLEOTIDE SEQUENCE [LARGE SCALE GENOMIC DNA]</scope>
    <source>
        <strain evidence="2">cv. Menghai</strain>
        <tissue evidence="1">Leaf</tissue>
    </source>
</reference>
<evidence type="ECO:0000313" key="2">
    <source>
        <dbReference type="Proteomes" id="UP000479710"/>
    </source>
</evidence>
<evidence type="ECO:0000313" key="1">
    <source>
        <dbReference type="EMBL" id="KAF0919202.1"/>
    </source>
</evidence>
<dbReference type="AlphaFoldDB" id="A0A6G1E3Y3"/>